<feature type="transmembrane region" description="Helical" evidence="1">
    <location>
        <begin position="33"/>
        <end position="50"/>
    </location>
</feature>
<feature type="transmembrane region" description="Helical" evidence="1">
    <location>
        <begin position="189"/>
        <end position="209"/>
    </location>
</feature>
<name>A3VKP5_9RHOB</name>
<sequence>MRIPSLRHNLFTSGLLALGGAAGFLFQWIGTPLPFMLGSLIMAAAGAMAFGDRFPQGYSYPLPFRQLFVGVIGVMIGAQVSPDLLTLAPKLLVSIPAILLFVVLAHSANYLIFRKVGKLDRATAYYSGSPGGLLESIAFGEDAGADIRVLTILQFLRIIVVVAVLPFAISIYEGEPVGSAAGLTTSADPAIWLDVVLVMLFSVAGVWLGGKVKLPASQLAGPLFLVGVATATGIVDLNIPGWLVASAQVVVGISLGLRFVGITRRMMISGLGLSLLSGASMLGIGAILSLIVARLTDFSLETLIISFAPGGVTEMSLIALSLAANPTFVTLHHLVRIVATVVELAVVRKMNWFAP</sequence>
<keyword evidence="1" id="KW-0472">Membrane</keyword>
<dbReference type="EMBL" id="AAMT01000018">
    <property type="protein sequence ID" value="EAQ11216.1"/>
    <property type="molecule type" value="Genomic_DNA"/>
</dbReference>
<gene>
    <name evidence="2" type="ORF">RB2654_21488</name>
</gene>
<keyword evidence="1" id="KW-1133">Transmembrane helix</keyword>
<feature type="transmembrane region" description="Helical" evidence="1">
    <location>
        <begin position="149"/>
        <end position="169"/>
    </location>
</feature>
<dbReference type="STRING" id="314271.RB2654_21488"/>
<dbReference type="PANTHER" id="PTHR38457">
    <property type="entry name" value="REGULATOR ABRB-RELATED"/>
    <property type="match status" value="1"/>
</dbReference>
<dbReference type="PIRSF" id="PIRSF038991">
    <property type="entry name" value="Protein_AbrB"/>
    <property type="match status" value="1"/>
</dbReference>
<comment type="caution">
    <text evidence="2">The sequence shown here is derived from an EMBL/GenBank/DDBJ whole genome shotgun (WGS) entry which is preliminary data.</text>
</comment>
<dbReference type="HOGENOM" id="CLU_050210_2_1_5"/>
<keyword evidence="3" id="KW-1185">Reference proteome</keyword>
<keyword evidence="1" id="KW-0812">Transmembrane</keyword>
<evidence type="ECO:0000313" key="2">
    <source>
        <dbReference type="EMBL" id="EAQ11216.1"/>
    </source>
</evidence>
<accession>A3VKP5</accession>
<protein>
    <recommendedName>
        <fullName evidence="4">Ammonia monooxygenase</fullName>
    </recommendedName>
</protein>
<feature type="transmembrane region" description="Helical" evidence="1">
    <location>
        <begin position="272"/>
        <end position="292"/>
    </location>
</feature>
<feature type="transmembrane region" description="Helical" evidence="1">
    <location>
        <begin position="62"/>
        <end position="80"/>
    </location>
</feature>
<dbReference type="NCBIfam" id="TIGR03082">
    <property type="entry name" value="Gneg_AbrB_dup"/>
    <property type="match status" value="1"/>
</dbReference>
<feature type="transmembrane region" description="Helical" evidence="1">
    <location>
        <begin position="216"/>
        <end position="235"/>
    </location>
</feature>
<dbReference type="eggNOG" id="COG3180">
    <property type="taxonomic scope" value="Bacteria"/>
</dbReference>
<dbReference type="GO" id="GO:0016020">
    <property type="term" value="C:membrane"/>
    <property type="evidence" value="ECO:0007669"/>
    <property type="project" value="InterPro"/>
</dbReference>
<dbReference type="RefSeq" id="WP_008335291.1">
    <property type="nucleotide sequence ID" value="NZ_CH902578.1"/>
</dbReference>
<dbReference type="InterPro" id="IPR017516">
    <property type="entry name" value="AbrB_dup"/>
</dbReference>
<proteinExistence type="predicted"/>
<dbReference type="AlphaFoldDB" id="A3VKP5"/>
<reference evidence="2 3" key="1">
    <citation type="journal article" date="2010" name="J. Bacteriol.">
        <title>Genome sequences of Pelagibaca bermudensis HTCC2601T and Maritimibacter alkaliphilus HTCC2654T, the type strains of two marine Roseobacter genera.</title>
        <authorList>
            <person name="Thrash J.C."/>
            <person name="Cho J.C."/>
            <person name="Ferriera S."/>
            <person name="Johnson J."/>
            <person name="Vergin K.L."/>
            <person name="Giovannoni S.J."/>
        </authorList>
    </citation>
    <scope>NUCLEOTIDE SEQUENCE [LARGE SCALE GENOMIC DNA]</scope>
    <source>
        <strain evidence="2 3">HTCC2654</strain>
    </source>
</reference>
<evidence type="ECO:0000256" key="1">
    <source>
        <dbReference type="SAM" id="Phobius"/>
    </source>
</evidence>
<dbReference type="PANTHER" id="PTHR38457:SF1">
    <property type="entry name" value="REGULATOR ABRB-RELATED"/>
    <property type="match status" value="1"/>
</dbReference>
<dbReference type="Proteomes" id="UP000002931">
    <property type="component" value="Unassembled WGS sequence"/>
</dbReference>
<evidence type="ECO:0008006" key="4">
    <source>
        <dbReference type="Google" id="ProtNLM"/>
    </source>
</evidence>
<feature type="transmembrane region" description="Helical" evidence="1">
    <location>
        <begin position="92"/>
        <end position="113"/>
    </location>
</feature>
<organism evidence="2 3">
    <name type="scientific">Maritimibacter alkaliphilus HTCC2654</name>
    <dbReference type="NCBI Taxonomy" id="314271"/>
    <lineage>
        <taxon>Bacteria</taxon>
        <taxon>Pseudomonadati</taxon>
        <taxon>Pseudomonadota</taxon>
        <taxon>Alphaproteobacteria</taxon>
        <taxon>Rhodobacterales</taxon>
        <taxon>Roseobacteraceae</taxon>
        <taxon>Maritimibacter</taxon>
    </lineage>
</organism>
<evidence type="ECO:0000313" key="3">
    <source>
        <dbReference type="Proteomes" id="UP000002931"/>
    </source>
</evidence>
<dbReference type="InterPro" id="IPR007820">
    <property type="entry name" value="AbrB_fam"/>
</dbReference>
<feature type="transmembrane region" description="Helical" evidence="1">
    <location>
        <begin position="241"/>
        <end position="260"/>
    </location>
</feature>
<dbReference type="Pfam" id="PF05145">
    <property type="entry name" value="AbrB"/>
    <property type="match status" value="1"/>
</dbReference>
<feature type="transmembrane region" description="Helical" evidence="1">
    <location>
        <begin position="304"/>
        <end position="324"/>
    </location>
</feature>
<dbReference type="GO" id="GO:0010468">
    <property type="term" value="P:regulation of gene expression"/>
    <property type="evidence" value="ECO:0007669"/>
    <property type="project" value="InterPro"/>
</dbReference>
<dbReference type="OrthoDB" id="7157734at2"/>